<organism evidence="3 4">
    <name type="scientific">Oricola cellulosilytica</name>
    <dbReference type="NCBI Taxonomy" id="1429082"/>
    <lineage>
        <taxon>Bacteria</taxon>
        <taxon>Pseudomonadati</taxon>
        <taxon>Pseudomonadota</taxon>
        <taxon>Alphaproteobacteria</taxon>
        <taxon>Hyphomicrobiales</taxon>
        <taxon>Ahrensiaceae</taxon>
        <taxon>Oricola</taxon>
    </lineage>
</organism>
<protein>
    <recommendedName>
        <fullName evidence="2">SPW repeat-containing integral membrane domain-containing protein</fullName>
    </recommendedName>
</protein>
<evidence type="ECO:0000259" key="2">
    <source>
        <dbReference type="Pfam" id="PF03779"/>
    </source>
</evidence>
<dbReference type="InterPro" id="IPR005530">
    <property type="entry name" value="SPW"/>
</dbReference>
<feature type="transmembrane region" description="Helical" evidence="1">
    <location>
        <begin position="43"/>
        <end position="62"/>
    </location>
</feature>
<keyword evidence="1" id="KW-0472">Membrane</keyword>
<dbReference type="AlphaFoldDB" id="A0A4R0PFJ6"/>
<accession>A0A4R0PFJ6</accession>
<sequence>MAKIETHNWNFLATHRSWEDIASALLGVAVLLAPIAIDVTGSTLALTSAGVTGVLIIALAMLENVSWRRWEEVLEMLAGAWLIASPFVFGYGGVEASFHMLAGALVVLLGALEYWQDRNRAA</sequence>
<dbReference type="EMBL" id="SJST01000002">
    <property type="protein sequence ID" value="TCD15369.1"/>
    <property type="molecule type" value="Genomic_DNA"/>
</dbReference>
<evidence type="ECO:0000313" key="4">
    <source>
        <dbReference type="Proteomes" id="UP000291301"/>
    </source>
</evidence>
<evidence type="ECO:0000313" key="3">
    <source>
        <dbReference type="EMBL" id="TCD15369.1"/>
    </source>
</evidence>
<dbReference type="Pfam" id="PF03779">
    <property type="entry name" value="SPW"/>
    <property type="match status" value="1"/>
</dbReference>
<feature type="transmembrane region" description="Helical" evidence="1">
    <location>
        <begin position="21"/>
        <end position="37"/>
    </location>
</feature>
<keyword evidence="1" id="KW-0812">Transmembrane</keyword>
<keyword evidence="1" id="KW-1133">Transmembrane helix</keyword>
<dbReference type="RefSeq" id="WP_131567390.1">
    <property type="nucleotide sequence ID" value="NZ_JAINFK010000004.1"/>
</dbReference>
<name>A0A4R0PFJ6_9HYPH</name>
<dbReference type="OrthoDB" id="8249794at2"/>
<evidence type="ECO:0000256" key="1">
    <source>
        <dbReference type="SAM" id="Phobius"/>
    </source>
</evidence>
<reference evidence="3 4" key="1">
    <citation type="journal article" date="2015" name="Antonie Van Leeuwenhoek">
        <title>Oricola cellulosilytica gen. nov., sp. nov., a cellulose-degrading bacterium of the family Phyllobacteriaceae isolated from surface seashore water, and emended descriptions of Mesorhizobium loti and Phyllobacterium myrsinacearum.</title>
        <authorList>
            <person name="Hameed A."/>
            <person name="Shahina M."/>
            <person name="Lai W.A."/>
            <person name="Lin S.Y."/>
            <person name="Young L.S."/>
            <person name="Liu Y.C."/>
            <person name="Hsu Y.H."/>
            <person name="Young C.C."/>
        </authorList>
    </citation>
    <scope>NUCLEOTIDE SEQUENCE [LARGE SCALE GENOMIC DNA]</scope>
    <source>
        <strain evidence="3 4">KCTC 52183</strain>
    </source>
</reference>
<dbReference type="Proteomes" id="UP000291301">
    <property type="component" value="Unassembled WGS sequence"/>
</dbReference>
<feature type="domain" description="SPW repeat-containing integral membrane" evidence="2">
    <location>
        <begin position="18"/>
        <end position="111"/>
    </location>
</feature>
<keyword evidence="4" id="KW-1185">Reference proteome</keyword>
<feature type="transmembrane region" description="Helical" evidence="1">
    <location>
        <begin position="74"/>
        <end position="92"/>
    </location>
</feature>
<comment type="caution">
    <text evidence="3">The sequence shown here is derived from an EMBL/GenBank/DDBJ whole genome shotgun (WGS) entry which is preliminary data.</text>
</comment>
<feature type="transmembrane region" description="Helical" evidence="1">
    <location>
        <begin position="98"/>
        <end position="115"/>
    </location>
</feature>
<gene>
    <name evidence="3" type="ORF">E0D97_07510</name>
</gene>
<proteinExistence type="predicted"/>